<dbReference type="STRING" id="857967.G0QJU6"/>
<keyword evidence="4" id="KW-1185">Reference proteome</keyword>
<feature type="coiled-coil region" evidence="1">
    <location>
        <begin position="124"/>
        <end position="159"/>
    </location>
</feature>
<evidence type="ECO:0000256" key="1">
    <source>
        <dbReference type="SAM" id="Coils"/>
    </source>
</evidence>
<feature type="coiled-coil region" evidence="1">
    <location>
        <begin position="195"/>
        <end position="226"/>
    </location>
</feature>
<protein>
    <submittedName>
        <fullName evidence="3">Uncharacterized protein</fullName>
    </submittedName>
</protein>
<feature type="region of interest" description="Disordered" evidence="2">
    <location>
        <begin position="374"/>
        <end position="397"/>
    </location>
</feature>
<evidence type="ECO:0000313" key="4">
    <source>
        <dbReference type="Proteomes" id="UP000008983"/>
    </source>
</evidence>
<dbReference type="PANTHER" id="PTHR21963:SF1">
    <property type="entry name" value="SPERM-ASSOCIATED ANTIGEN 17"/>
    <property type="match status" value="1"/>
</dbReference>
<dbReference type="OrthoDB" id="10257153at2759"/>
<evidence type="ECO:0000313" key="3">
    <source>
        <dbReference type="EMBL" id="EGR34511.1"/>
    </source>
</evidence>
<dbReference type="InterPro" id="IPR047002">
    <property type="entry name" value="Tcp10_C_sf"/>
</dbReference>
<keyword evidence="1" id="KW-0175">Coiled coil</keyword>
<name>G0QJU6_ICHMU</name>
<gene>
    <name evidence="3" type="ORF">IMG5_009200</name>
</gene>
<organism evidence="3 4">
    <name type="scientific">Ichthyophthirius multifiliis</name>
    <name type="common">White spot disease agent</name>
    <name type="synonym">Ich</name>
    <dbReference type="NCBI Taxonomy" id="5932"/>
    <lineage>
        <taxon>Eukaryota</taxon>
        <taxon>Sar</taxon>
        <taxon>Alveolata</taxon>
        <taxon>Ciliophora</taxon>
        <taxon>Intramacronucleata</taxon>
        <taxon>Oligohymenophorea</taxon>
        <taxon>Hymenostomatida</taxon>
        <taxon>Ophryoglenina</taxon>
        <taxon>Ichthyophthirius</taxon>
    </lineage>
</organism>
<dbReference type="GeneID" id="14910706"/>
<dbReference type="Gene3D" id="2.60.450.20">
    <property type="match status" value="1"/>
</dbReference>
<dbReference type="EMBL" id="GL983095">
    <property type="protein sequence ID" value="EGR34511.1"/>
    <property type="molecule type" value="Genomic_DNA"/>
</dbReference>
<dbReference type="RefSeq" id="XP_004039815.1">
    <property type="nucleotide sequence ID" value="XM_004039767.1"/>
</dbReference>
<dbReference type="PANTHER" id="PTHR21963">
    <property type="entry name" value="PF6"/>
    <property type="match status" value="1"/>
</dbReference>
<dbReference type="Proteomes" id="UP000008983">
    <property type="component" value="Unassembled WGS sequence"/>
</dbReference>
<dbReference type="GO" id="GO:1904158">
    <property type="term" value="P:axonemal central apparatus assembly"/>
    <property type="evidence" value="ECO:0007669"/>
    <property type="project" value="TreeGrafter"/>
</dbReference>
<sequence length="1351" mass="160105">MPPKKKDEEINTQDLPPWISLKVILKYQGKKSRYQNLIQNLKINPKQFQKSIFVEEILEFAKEKGLYVNPNSLNEKQKKDPKQIESLNTQITPQLLAQSFNQLIQDLDIKGRLAKKKHLKGKKKNLIQKRVKEAKKDNKKVAKNDIVEDEIKKEEVKNEIEYQKVLDIIYFLSDFPKLEEIQFIEQEINIVFYIKESYQHNNEDFNNTLLNQKNNFEEDLKERMNDFIENNNNQNGIFLKKIQIILQKKKENKKNIPQYDEEDIIFILENQKYIEEFKKQCKKNQHMKNSFVRNLNFPINIKKEDESLQNFTEKLIQNIFQFSIDLCEYQIWLQSKPLQKLCPKEYQETIKKQQEEEDLRLKVLKEQQEKASKVELESKNKKGAQKETKKDTKKVDEPKQIKEEKKIETIEKPPEIIQKLQEPFFQYFNQLNEIDLQNTTTGIILECVLDNIEQKDGVQKINGQNQIQDIINDIQSFINLQNENQIQNYKKKIQLTEKDKNFPSKTIIDENDLIENKSFNLHLNNFDIISIREKSLFKNILLPGVNRFQMPQQPTKNEPQRKAEKTQLYSFITSDVIEFERRQSIFFFEKIAKEIEANRDWDFSDRIYMEKYDSNNLSQVLYQSLLYEPFVYTKYNEEYDNLYIIIYFKNPPGRILRKKWRTEWRVIPNIENWINNFKSNPKNMQNNFFYDIDSEKIGNIYESIKYMYPNDNSVILGDKYQVGNNMYYRYKIIKENVVFGINETNEGQAQFWAYFENNSQLLIELENLTKKKNQDYSLVSTMNQLNEDQKQEQKQEEVKEDLQSQISITLPNGLLLKFLPNGDVIQTKLDTEKKHSYKDFEDIVTPHEENIKNTETEVKRMITGKGSVIKYMKDGSTIILYANGNTSFSQQKNGIWITTNNKGFRKVKNNKDNTEIPFQKLNIQEKIDPELCCKIIIREDQTLIITYKDGTKYVKHQDGTEIITSPKGEQIIVEHPQFATVKVLFDEVTARADTVIGMGSSYANVGYQNLFERSNDGRVIETYIQDGTKVVGYTEKQELPGYNQWIKNFIYLIYMQDGSICKVLDNSEIVFISAVDRASLRKNSENDIQYWLQLFCIREERKGGVYSGNLIQKCIWTKDDEGNFFEIKSNGEISTKIAVSLNLNQDQFQGIPFVRPSTPEFQQEEYIEEENKFLPQPPTWIPVKLFVVQNDNTGYQLLNDEQLNNYIKLKNENKNCVKIEEKINSTQNCTSISYITQILSIEEQKIKFINPIIPKILNTIPSTLKQQTEVQKKAYKVRNLLKFQNFNQHLRQQYQKDLDNYNQWKIKQQQLKQSLKVIQKTEEQKDAEYHIQLKIQQKLNQNQQILQNSNK</sequence>
<dbReference type="eggNOG" id="ENOG502SAAF">
    <property type="taxonomic scope" value="Eukaryota"/>
</dbReference>
<dbReference type="InParanoid" id="G0QJU6"/>
<proteinExistence type="predicted"/>
<reference evidence="3 4" key="1">
    <citation type="submission" date="2011-07" db="EMBL/GenBank/DDBJ databases">
        <authorList>
            <person name="Coyne R."/>
            <person name="Brami D."/>
            <person name="Johnson J."/>
            <person name="Hostetler J."/>
            <person name="Hannick L."/>
            <person name="Clark T."/>
            <person name="Cassidy-Hanley D."/>
            <person name="Inman J."/>
        </authorList>
    </citation>
    <scope>NUCLEOTIDE SEQUENCE [LARGE SCALE GENOMIC DNA]</scope>
    <source>
        <strain evidence="3 4">G5</strain>
    </source>
</reference>
<dbReference type="GO" id="GO:1990716">
    <property type="term" value="C:axonemal central apparatus"/>
    <property type="evidence" value="ECO:0007669"/>
    <property type="project" value="TreeGrafter"/>
</dbReference>
<evidence type="ECO:0000256" key="2">
    <source>
        <dbReference type="SAM" id="MobiDB-lite"/>
    </source>
</evidence>
<dbReference type="InterPro" id="IPR026173">
    <property type="entry name" value="SPAG17"/>
</dbReference>
<accession>G0QJU6</accession>
<dbReference type="OMA" id="PQYNNTN"/>